<accession>A0ABR0B994</accession>
<evidence type="ECO:0000256" key="1">
    <source>
        <dbReference type="SAM" id="MobiDB-lite"/>
    </source>
</evidence>
<dbReference type="EMBL" id="JAOYFB010000041">
    <property type="protein sequence ID" value="KAK4045159.1"/>
    <property type="molecule type" value="Genomic_DNA"/>
</dbReference>
<evidence type="ECO:0000256" key="2">
    <source>
        <dbReference type="SAM" id="SignalP"/>
    </source>
</evidence>
<sequence>MRRSAPAALLLVTACTRSSATASPPLAASVSSVAVSSASAPAGSSSGSAPSAALAPPVNLLWGGPSSVVVSSTVANKSDRPSQLVDGVAATAWNGATGDLVGASITFAVPADAAITELVITAGFDGTSSAGKDLFTSNYRLRKLRIDPLPGTKVPPGTPREWTLDPAVRTPQHLPFAIPAQAPASVLAVSSPPLAVPGGRAPGSMLAGFTLVVLEADPGTERGWKELAVSEFAVLGHLGARRWSVPQPPEVAVARAPREVRLPTDEPSPPFDAFVGTLTPRPESACAVFEAAVAPAFAKTDPNYIFPKPWCKPGAPQKATGTPAASVALVDLELPLGSAQVVRLDLPTGSALIRGSDVCTYYHGGGCSDDMRTVTTRITGATITASALTVHVAVKNVSRDGPPLTTTTDLTLYCPLGPPSAPPRLPTERGDERDAVTRAKLAKESRKPMDEGEYLRAWRSEFAVLQCAPDAVARRAMCEPPPSSDESACSRPLKPSHDRRRLRSVYGGPDSRRTWWLRGLRASRSCGCLA</sequence>
<comment type="caution">
    <text evidence="3">The sequence shown here is derived from an EMBL/GenBank/DDBJ whole genome shotgun (WGS) entry which is preliminary data.</text>
</comment>
<protein>
    <submittedName>
        <fullName evidence="3">Uncharacterized protein</fullName>
    </submittedName>
</protein>
<proteinExistence type="predicted"/>
<reference evidence="3 4" key="1">
    <citation type="journal article" date="2023" name="Nucleic Acids Res.">
        <title>The hologenome of Daphnia magna reveals possible DNA methylation and microbiome-mediated evolution of the host genome.</title>
        <authorList>
            <person name="Chaturvedi A."/>
            <person name="Li X."/>
            <person name="Dhandapani V."/>
            <person name="Marshall H."/>
            <person name="Kissane S."/>
            <person name="Cuenca-Cambronero M."/>
            <person name="Asole G."/>
            <person name="Calvet F."/>
            <person name="Ruiz-Romero M."/>
            <person name="Marangio P."/>
            <person name="Guigo R."/>
            <person name="Rago D."/>
            <person name="Mirbahai L."/>
            <person name="Eastwood N."/>
            <person name="Colbourne J.K."/>
            <person name="Zhou J."/>
            <person name="Mallon E."/>
            <person name="Orsini L."/>
        </authorList>
    </citation>
    <scope>NUCLEOTIDE SEQUENCE [LARGE SCALE GENOMIC DNA]</scope>
    <source>
        <strain evidence="3">LRV0_1</strain>
    </source>
</reference>
<dbReference type="Proteomes" id="UP001234178">
    <property type="component" value="Unassembled WGS sequence"/>
</dbReference>
<feature type="signal peptide" evidence="2">
    <location>
        <begin position="1"/>
        <end position="22"/>
    </location>
</feature>
<keyword evidence="4" id="KW-1185">Reference proteome</keyword>
<evidence type="ECO:0000313" key="4">
    <source>
        <dbReference type="Proteomes" id="UP001234178"/>
    </source>
</evidence>
<gene>
    <name evidence="3" type="ORF">OUZ56_032567</name>
</gene>
<organism evidence="3 4">
    <name type="scientific">Daphnia magna</name>
    <dbReference type="NCBI Taxonomy" id="35525"/>
    <lineage>
        <taxon>Eukaryota</taxon>
        <taxon>Metazoa</taxon>
        <taxon>Ecdysozoa</taxon>
        <taxon>Arthropoda</taxon>
        <taxon>Crustacea</taxon>
        <taxon>Branchiopoda</taxon>
        <taxon>Diplostraca</taxon>
        <taxon>Cladocera</taxon>
        <taxon>Anomopoda</taxon>
        <taxon>Daphniidae</taxon>
        <taxon>Daphnia</taxon>
    </lineage>
</organism>
<keyword evidence="2" id="KW-0732">Signal</keyword>
<evidence type="ECO:0000313" key="3">
    <source>
        <dbReference type="EMBL" id="KAK4045159.1"/>
    </source>
</evidence>
<feature type="chain" id="PRO_5047521014" evidence="2">
    <location>
        <begin position="23"/>
        <end position="530"/>
    </location>
</feature>
<name>A0ABR0B994_9CRUS</name>
<dbReference type="PROSITE" id="PS51257">
    <property type="entry name" value="PROKAR_LIPOPROTEIN"/>
    <property type="match status" value="1"/>
</dbReference>
<feature type="region of interest" description="Disordered" evidence="1">
    <location>
        <begin position="478"/>
        <end position="505"/>
    </location>
</feature>